<name>H9BWL4_9BACT</name>
<accession>H9BWL4</accession>
<sequence>MSVTAVRFAGTAASVAGLASGYVMNSDPDDSSIVSGFGFFFLGQLAFGLVMGNRYPVIKTGSIAMGAGGVVGSLLGWLTTRS</sequence>
<keyword evidence="1" id="KW-1133">Transmembrane helix</keyword>
<feature type="transmembrane region" description="Helical" evidence="1">
    <location>
        <begin position="63"/>
        <end position="80"/>
    </location>
</feature>
<evidence type="ECO:0000256" key="1">
    <source>
        <dbReference type="SAM" id="Phobius"/>
    </source>
</evidence>
<protein>
    <submittedName>
        <fullName evidence="2">Uncharacterized protein</fullName>
    </submittedName>
</protein>
<dbReference type="AlphaFoldDB" id="H9BWL4"/>
<evidence type="ECO:0000313" key="2">
    <source>
        <dbReference type="EMBL" id="AFD03186.1"/>
    </source>
</evidence>
<dbReference type="EMBL" id="JQ085817">
    <property type="protein sequence ID" value="AFD03186.1"/>
    <property type="molecule type" value="Genomic_DNA"/>
</dbReference>
<proteinExistence type="predicted"/>
<reference evidence="2" key="1">
    <citation type="submission" date="2011-11" db="EMBL/GenBank/DDBJ databases">
        <title>Construction and analysis of a metagenome of deep-sea sediment.</title>
        <authorList>
            <person name="Huo Y.-Y."/>
            <person name="Cheng H."/>
            <person name="Wu M."/>
        </authorList>
    </citation>
    <scope>NUCLEOTIDE SEQUENCE</scope>
</reference>
<keyword evidence="1" id="KW-0472">Membrane</keyword>
<keyword evidence="1" id="KW-0812">Transmembrane</keyword>
<feature type="transmembrane region" description="Helical" evidence="1">
    <location>
        <begin position="31"/>
        <end position="51"/>
    </location>
</feature>
<organism evidence="2">
    <name type="scientific">uncultured bacterium W5-102b</name>
    <dbReference type="NCBI Taxonomy" id="1130996"/>
    <lineage>
        <taxon>Bacteria</taxon>
        <taxon>environmental samples</taxon>
    </lineage>
</organism>